<dbReference type="Proteomes" id="UP000196694">
    <property type="component" value="Unassembled WGS sequence"/>
</dbReference>
<dbReference type="AlphaFoldDB" id="A0A211YQD9"/>
<gene>
    <name evidence="2" type="ORF">Pdsh_04260</name>
</gene>
<evidence type="ECO:0000256" key="1">
    <source>
        <dbReference type="SAM" id="MobiDB-lite"/>
    </source>
</evidence>
<comment type="caution">
    <text evidence="2">The sequence shown here is derived from an EMBL/GenBank/DDBJ whole genome shotgun (WGS) entry which is preliminary data.</text>
</comment>
<accession>A0A211YQD9</accession>
<feature type="compositionally biased region" description="Basic and acidic residues" evidence="1">
    <location>
        <begin position="209"/>
        <end position="222"/>
    </location>
</feature>
<evidence type="ECO:0000313" key="3">
    <source>
        <dbReference type="Proteomes" id="UP000196694"/>
    </source>
</evidence>
<proteinExistence type="predicted"/>
<name>A0A211YQD9_9CREN</name>
<dbReference type="EMBL" id="NCQP01000002">
    <property type="protein sequence ID" value="OWJ55210.1"/>
    <property type="molecule type" value="Genomic_DNA"/>
</dbReference>
<organism evidence="2 3">
    <name type="scientific">Pyrodictium delaneyi</name>
    <dbReference type="NCBI Taxonomy" id="1273541"/>
    <lineage>
        <taxon>Archaea</taxon>
        <taxon>Thermoproteota</taxon>
        <taxon>Thermoprotei</taxon>
        <taxon>Desulfurococcales</taxon>
        <taxon>Pyrodictiaceae</taxon>
        <taxon>Pyrodictium</taxon>
    </lineage>
</organism>
<dbReference type="OrthoDB" id="31058at2157"/>
<feature type="region of interest" description="Disordered" evidence="1">
    <location>
        <begin position="202"/>
        <end position="222"/>
    </location>
</feature>
<evidence type="ECO:0000313" key="2">
    <source>
        <dbReference type="EMBL" id="OWJ55210.1"/>
    </source>
</evidence>
<sequence>MPRPEDLVRMAGLGRFQVMALLQAARYYKLKGDLERAKSWGLNRAIFYAWAKYYGPRGWRRAARLDELLRRGAHVAREGRRCPEGMVEELGECVVVGRRGWYALGGEEQTPRDFDREVTLRVSKLIPWEQAWKAALEYVSLFPEWVLRDPQRFYKLVYEPVRDTFFLSLLRGEKPRPPRSILERLESLERMAGKAGKQTGLDAFMKTEAMNKKRDDRGVENS</sequence>
<reference evidence="2 3" key="1">
    <citation type="submission" date="2017-05" db="EMBL/GenBank/DDBJ databases">
        <title>The draft genome of the hyperthermophilic archaeon 'Pyrodictium delaneyi strain Hulk', an iron and nitrate reducer, reveals the capacity for sulfate reduction.</title>
        <authorList>
            <person name="Demey L.M."/>
            <person name="Miller C."/>
            <person name="Manzella M."/>
            <person name="Reguera G."/>
            <person name="Kashefi K."/>
        </authorList>
    </citation>
    <scope>NUCLEOTIDE SEQUENCE [LARGE SCALE GENOMIC DNA]</scope>
    <source>
        <strain evidence="2 3">Hulk</strain>
    </source>
</reference>
<protein>
    <submittedName>
        <fullName evidence="2">Uncharacterized protein</fullName>
    </submittedName>
</protein>
<keyword evidence="3" id="KW-1185">Reference proteome</keyword>